<dbReference type="HOGENOM" id="CLU_135650_0_3_9"/>
<dbReference type="AlphaFoldDB" id="A5I769"/>
<dbReference type="PATRIC" id="fig|413999.7.peg.3321"/>
<name>A5I769_CLOBH</name>
<comment type="similarity">
    <text evidence="1">Belongs to the UPF0213 family.</text>
</comment>
<dbReference type="SUPFAM" id="SSF82771">
    <property type="entry name" value="GIY-YIG endonuclease"/>
    <property type="match status" value="1"/>
</dbReference>
<dbReference type="KEGG" id="cbo:CBO3345"/>
<evidence type="ECO:0000256" key="1">
    <source>
        <dbReference type="ARBA" id="ARBA00007435"/>
    </source>
</evidence>
<dbReference type="InterPro" id="IPR000305">
    <property type="entry name" value="GIY-YIG_endonuc"/>
</dbReference>
<dbReference type="InterPro" id="IPR035901">
    <property type="entry name" value="GIY-YIG_endonuc_sf"/>
</dbReference>
<dbReference type="Proteomes" id="UP000001986">
    <property type="component" value="Chromosome"/>
</dbReference>
<dbReference type="PANTHER" id="PTHR34477:SF1">
    <property type="entry name" value="UPF0213 PROTEIN YHBQ"/>
    <property type="match status" value="1"/>
</dbReference>
<evidence type="ECO:0000259" key="2">
    <source>
        <dbReference type="PROSITE" id="PS50164"/>
    </source>
</evidence>
<reference evidence="3 4" key="1">
    <citation type="journal article" date="2007" name="Genome Res.">
        <title>Genome sequence of a proteolytic (Group I) Clostridium botulinum strain Hall A and comparative analysis of the clostridial genomes.</title>
        <authorList>
            <person name="Sebaihia M."/>
            <person name="Peck M.W."/>
            <person name="Minton N.P."/>
            <person name="Thomson N.R."/>
            <person name="Holden M.T.G."/>
            <person name="Mitchell W.J."/>
            <person name="Carter A.T."/>
            <person name="Bentley S.D."/>
            <person name="Mason D.R."/>
            <person name="Crossman L."/>
            <person name="Paul C.J."/>
            <person name="Ivens A."/>
            <person name="Wells-Bennik M.H.J."/>
            <person name="Davis I.J."/>
            <person name="Cerdeno-Tarraga A.M."/>
            <person name="Churcher C."/>
            <person name="Quail M.A."/>
            <person name="Chillingworth T."/>
            <person name="Feltwell T."/>
            <person name="Fraser A."/>
            <person name="Goodhead I."/>
            <person name="Hance Z."/>
            <person name="Jagels K."/>
            <person name="Larke N."/>
            <person name="Maddison M."/>
            <person name="Moule S."/>
            <person name="Mungall K."/>
            <person name="Norbertczak H."/>
            <person name="Rabbinowitsch E."/>
            <person name="Sanders M."/>
            <person name="Simmonds M."/>
            <person name="White B."/>
            <person name="Whithead S."/>
            <person name="Parkhill J."/>
        </authorList>
    </citation>
    <scope>NUCLEOTIDE SEQUENCE [LARGE SCALE GENOMIC DNA]</scope>
    <source>
        <strain evidence="4">Hall / ATCC 3502 / NCTC 13319 / Type A [Sanger]</strain>
    </source>
</reference>
<proteinExistence type="inferred from homology"/>
<dbReference type="InterPro" id="IPR050190">
    <property type="entry name" value="UPF0213_domain"/>
</dbReference>
<accession>A5I769</accession>
<organism evidence="3 4">
    <name type="scientific">Clostridium botulinum (strain Hall / ATCC 3502 / NCTC 13319 / Type A)</name>
    <dbReference type="NCBI Taxonomy" id="441771"/>
    <lineage>
        <taxon>Bacteria</taxon>
        <taxon>Bacillati</taxon>
        <taxon>Bacillota</taxon>
        <taxon>Clostridia</taxon>
        <taxon>Eubacteriales</taxon>
        <taxon>Clostridiaceae</taxon>
        <taxon>Clostridium</taxon>
    </lineage>
</organism>
<feature type="domain" description="GIY-YIG" evidence="2">
    <location>
        <begin position="7"/>
        <end position="82"/>
    </location>
</feature>
<dbReference type="Gene3D" id="3.40.1440.10">
    <property type="entry name" value="GIY-YIG endonuclease"/>
    <property type="match status" value="1"/>
</dbReference>
<gene>
    <name evidence="3" type="ordered locus">CBO3345</name>
</gene>
<dbReference type="EMBL" id="AM412317">
    <property type="protein sequence ID" value="CAL84902.1"/>
    <property type="molecule type" value="Genomic_DNA"/>
</dbReference>
<sequence length="87" mass="10544">MRKGLFYMSYVYIVECRDGTLYTGWTTDIERRIGQHNKGTGAKYTRARRPVVLKYFEKFDTKREAMKRECEIKMLSRKDKIKLFDYN</sequence>
<dbReference type="PANTHER" id="PTHR34477">
    <property type="entry name" value="UPF0213 PROTEIN YHBQ"/>
    <property type="match status" value="1"/>
</dbReference>
<dbReference type="PROSITE" id="PS50164">
    <property type="entry name" value="GIY_YIG"/>
    <property type="match status" value="1"/>
</dbReference>
<keyword evidence="4" id="KW-1185">Reference proteome</keyword>
<protein>
    <submittedName>
        <fullName evidence="3">Endo/excinuclease</fullName>
    </submittedName>
</protein>
<dbReference type="CDD" id="cd10456">
    <property type="entry name" value="GIY-YIG_UPF0213"/>
    <property type="match status" value="1"/>
</dbReference>
<evidence type="ECO:0000313" key="3">
    <source>
        <dbReference type="EMBL" id="CAL84902.1"/>
    </source>
</evidence>
<dbReference type="Pfam" id="PF01541">
    <property type="entry name" value="GIY-YIG"/>
    <property type="match status" value="1"/>
</dbReference>
<evidence type="ECO:0000313" key="4">
    <source>
        <dbReference type="Proteomes" id="UP000001986"/>
    </source>
</evidence>